<evidence type="ECO:0000256" key="2">
    <source>
        <dbReference type="ARBA" id="ARBA00022801"/>
    </source>
</evidence>
<protein>
    <submittedName>
        <fullName evidence="3">TatD family hydrolase</fullName>
    </submittedName>
</protein>
<dbReference type="PANTHER" id="PTHR46124">
    <property type="entry name" value="D-AMINOACYL-TRNA DEACYLASE"/>
    <property type="match status" value="1"/>
</dbReference>
<dbReference type="Proteomes" id="UP001629953">
    <property type="component" value="Unassembled WGS sequence"/>
</dbReference>
<dbReference type="InterPro" id="IPR018228">
    <property type="entry name" value="DNase_TatD-rel_CS"/>
</dbReference>
<accession>A0ABW9G879</accession>
<organism evidence="3 4">
    <name type="scientific">Celerinatantimonas yamalensis</name>
    <dbReference type="NCBI Taxonomy" id="559956"/>
    <lineage>
        <taxon>Bacteria</taxon>
        <taxon>Pseudomonadati</taxon>
        <taxon>Pseudomonadota</taxon>
        <taxon>Gammaproteobacteria</taxon>
        <taxon>Celerinatantimonadaceae</taxon>
        <taxon>Celerinatantimonas</taxon>
    </lineage>
</organism>
<comment type="similarity">
    <text evidence="1">Belongs to the metallo-dependent hydrolases superfamily. TatD-type hydrolase family.</text>
</comment>
<evidence type="ECO:0000313" key="4">
    <source>
        <dbReference type="Proteomes" id="UP001629953"/>
    </source>
</evidence>
<dbReference type="RefSeq" id="WP_408623975.1">
    <property type="nucleotide sequence ID" value="NZ_JBEQCT010000005.1"/>
</dbReference>
<dbReference type="InterPro" id="IPR032466">
    <property type="entry name" value="Metal_Hydrolase"/>
</dbReference>
<keyword evidence="2 3" id="KW-0378">Hydrolase</keyword>
<gene>
    <name evidence="3" type="ORF">ABUE30_11780</name>
</gene>
<sequence>MTKLAVIDTHCHLDFSPFSALESQLLHWQALGIERYVVPAIGPQNWQKLFALHAKHSQISIALGIHPCFPDGFGHLDTLRTHVAQAYHQIVAIGECGLDRRFANTMSEQCRVFECHLQLAAQYQLPLIIHSVRMNDEVYALLKRYSISTGGVIHAFQGSQVQAQRFIEQGFKLGVGGAITWPRGIKLQDVLATLPLEALVLETDAPDMPLYGMHKGDNTPAALFAILAKLSDLFSKNEIFLSEIFVNNSYSIFWPNEYKGAIAN</sequence>
<dbReference type="SUPFAM" id="SSF51556">
    <property type="entry name" value="Metallo-dependent hydrolases"/>
    <property type="match status" value="1"/>
</dbReference>
<dbReference type="EMBL" id="JBEQCT010000005">
    <property type="protein sequence ID" value="MFM2485727.1"/>
    <property type="molecule type" value="Genomic_DNA"/>
</dbReference>
<dbReference type="CDD" id="cd01310">
    <property type="entry name" value="TatD_DNAse"/>
    <property type="match status" value="1"/>
</dbReference>
<evidence type="ECO:0000256" key="1">
    <source>
        <dbReference type="ARBA" id="ARBA00009275"/>
    </source>
</evidence>
<dbReference type="GO" id="GO:0016787">
    <property type="term" value="F:hydrolase activity"/>
    <property type="evidence" value="ECO:0007669"/>
    <property type="project" value="UniProtKB-KW"/>
</dbReference>
<comment type="caution">
    <text evidence="3">The sequence shown here is derived from an EMBL/GenBank/DDBJ whole genome shotgun (WGS) entry which is preliminary data.</text>
</comment>
<dbReference type="PROSITE" id="PS01137">
    <property type="entry name" value="TATD_1"/>
    <property type="match status" value="1"/>
</dbReference>
<dbReference type="InterPro" id="IPR001130">
    <property type="entry name" value="TatD-like"/>
</dbReference>
<evidence type="ECO:0000313" key="3">
    <source>
        <dbReference type="EMBL" id="MFM2485727.1"/>
    </source>
</evidence>
<name>A0ABW9G879_9GAMM</name>
<dbReference type="PIRSF" id="PIRSF005902">
    <property type="entry name" value="DNase_TatD"/>
    <property type="match status" value="1"/>
</dbReference>
<keyword evidence="4" id="KW-1185">Reference proteome</keyword>
<dbReference type="Gene3D" id="3.20.20.140">
    <property type="entry name" value="Metal-dependent hydrolases"/>
    <property type="match status" value="1"/>
</dbReference>
<dbReference type="PROSITE" id="PS01091">
    <property type="entry name" value="TATD_3"/>
    <property type="match status" value="1"/>
</dbReference>
<proteinExistence type="inferred from homology"/>
<reference evidence="3 4" key="1">
    <citation type="journal article" date="2013" name="Int. J. Syst. Evol. Microbiol.">
        <title>Celerinatantimonas yamalensis sp. nov., a cold-adapted diazotrophic bacterium from a cold permafrost brine.</title>
        <authorList>
            <person name="Shcherbakova V."/>
            <person name="Chuvilskaya N."/>
            <person name="Rivkina E."/>
            <person name="Demidov N."/>
            <person name="Uchaeva V."/>
            <person name="Suetin S."/>
            <person name="Suzina N."/>
            <person name="Gilichinsky D."/>
        </authorList>
    </citation>
    <scope>NUCLEOTIDE SEQUENCE [LARGE SCALE GENOMIC DNA]</scope>
    <source>
        <strain evidence="3 4">C7</strain>
    </source>
</reference>
<dbReference type="Pfam" id="PF01026">
    <property type="entry name" value="TatD_DNase"/>
    <property type="match status" value="1"/>
</dbReference>
<dbReference type="PANTHER" id="PTHR46124:SF3">
    <property type="entry name" value="HYDROLASE"/>
    <property type="match status" value="1"/>
</dbReference>